<evidence type="ECO:0000256" key="1">
    <source>
        <dbReference type="ARBA" id="ARBA00022801"/>
    </source>
</evidence>
<dbReference type="PROSITE" id="PS51462">
    <property type="entry name" value="NUDIX"/>
    <property type="match status" value="1"/>
</dbReference>
<keyword evidence="1 3" id="KW-0378">Hydrolase</keyword>
<evidence type="ECO:0000313" key="3">
    <source>
        <dbReference type="EMBL" id="NLP85864.1"/>
    </source>
</evidence>
<evidence type="ECO:0000259" key="2">
    <source>
        <dbReference type="PROSITE" id="PS51462"/>
    </source>
</evidence>
<dbReference type="GO" id="GO:0016787">
    <property type="term" value="F:hydrolase activity"/>
    <property type="evidence" value="ECO:0007669"/>
    <property type="project" value="UniProtKB-KW"/>
</dbReference>
<feature type="domain" description="Nudix hydrolase" evidence="2">
    <location>
        <begin position="52"/>
        <end position="190"/>
    </location>
</feature>
<name>A0ABX1KG41_9MICO</name>
<organism evidence="3 4">
    <name type="scientific">Microbacterium salsuginis</name>
    <dbReference type="NCBI Taxonomy" id="2722803"/>
    <lineage>
        <taxon>Bacteria</taxon>
        <taxon>Bacillati</taxon>
        <taxon>Actinomycetota</taxon>
        <taxon>Actinomycetes</taxon>
        <taxon>Micrococcales</taxon>
        <taxon>Microbacteriaceae</taxon>
        <taxon>Microbacterium</taxon>
    </lineage>
</organism>
<dbReference type="Proteomes" id="UP001429745">
    <property type="component" value="Unassembled WGS sequence"/>
</dbReference>
<dbReference type="EMBL" id="JABACI010000006">
    <property type="protein sequence ID" value="NLP85864.1"/>
    <property type="molecule type" value="Genomic_DNA"/>
</dbReference>
<reference evidence="3 4" key="1">
    <citation type="submission" date="2020-04" db="EMBL/GenBank/DDBJ databases">
        <title>CFH 90308 Microbacterium sp.</title>
        <authorList>
            <person name="Nie G."/>
            <person name="Ming H."/>
            <person name="Xia T."/>
        </authorList>
    </citation>
    <scope>NUCLEOTIDE SEQUENCE [LARGE SCALE GENOMIC DNA]</scope>
    <source>
        <strain evidence="3 4">CFH 90308</strain>
    </source>
</reference>
<dbReference type="CDD" id="cd24158">
    <property type="entry name" value="NUDIX_ADPRase_Rv1700"/>
    <property type="match status" value="1"/>
</dbReference>
<dbReference type="PANTHER" id="PTHR11839">
    <property type="entry name" value="UDP/ADP-SUGAR PYROPHOSPHATASE"/>
    <property type="match status" value="1"/>
</dbReference>
<gene>
    <name evidence="3" type="ORF">HF576_18695</name>
</gene>
<dbReference type="PANTHER" id="PTHR11839:SF31">
    <property type="entry name" value="ADP-RIBOSE PYROPHOSPHATASE"/>
    <property type="match status" value="1"/>
</dbReference>
<dbReference type="Pfam" id="PF00293">
    <property type="entry name" value="NUDIX"/>
    <property type="match status" value="1"/>
</dbReference>
<sequence length="203" mass="22149">MTTPGARVGAEPADEPLEATVISSDLVYEGRVWDVRSDTVAYRDGTIVRQYVEHPGAAAVVALDEDDRMLLIQQYRHPIRHRDWEIPAGLLDVDGESPLETARRELAEEVDLQAADWEPLVSIFTTPGGNDEIVHLFLARGLSPAGAVHAREDEEADIVLEWVALDEVIAGILAGRLRNGIMTIGALAAAERLRVARAETAGR</sequence>
<dbReference type="InterPro" id="IPR000086">
    <property type="entry name" value="NUDIX_hydrolase_dom"/>
</dbReference>
<keyword evidence="4" id="KW-1185">Reference proteome</keyword>
<dbReference type="RefSeq" id="WP_168914359.1">
    <property type="nucleotide sequence ID" value="NZ_JABACI010000006.1"/>
</dbReference>
<comment type="caution">
    <text evidence="3">The sequence shown here is derived from an EMBL/GenBank/DDBJ whole genome shotgun (WGS) entry which is preliminary data.</text>
</comment>
<accession>A0ABX1KG41</accession>
<dbReference type="Gene3D" id="3.90.79.10">
    <property type="entry name" value="Nucleoside Triphosphate Pyrophosphohydrolase"/>
    <property type="match status" value="1"/>
</dbReference>
<protein>
    <submittedName>
        <fullName evidence="3">NUDIX hydrolase</fullName>
    </submittedName>
</protein>
<proteinExistence type="predicted"/>
<evidence type="ECO:0000313" key="4">
    <source>
        <dbReference type="Proteomes" id="UP001429745"/>
    </source>
</evidence>
<dbReference type="SUPFAM" id="SSF55811">
    <property type="entry name" value="Nudix"/>
    <property type="match status" value="1"/>
</dbReference>
<dbReference type="InterPro" id="IPR015797">
    <property type="entry name" value="NUDIX_hydrolase-like_dom_sf"/>
</dbReference>